<accession>A0AAN8TAE1</accession>
<keyword evidence="9" id="KW-0503">Monooxygenase</keyword>
<keyword evidence="5" id="KW-0479">Metal-binding</keyword>
<evidence type="ECO:0000256" key="10">
    <source>
        <dbReference type="ARBA" id="ARBA00023136"/>
    </source>
</evidence>
<dbReference type="GO" id="GO:0016020">
    <property type="term" value="C:membrane"/>
    <property type="evidence" value="ECO:0007669"/>
    <property type="project" value="UniProtKB-SubCell"/>
</dbReference>
<dbReference type="GO" id="GO:0005506">
    <property type="term" value="F:iron ion binding"/>
    <property type="evidence" value="ECO:0007669"/>
    <property type="project" value="InterPro"/>
</dbReference>
<gene>
    <name evidence="12" type="ORF">RDI58_020695</name>
</gene>
<dbReference type="InterPro" id="IPR036396">
    <property type="entry name" value="Cyt_P450_sf"/>
</dbReference>
<dbReference type="GO" id="GO:0020037">
    <property type="term" value="F:heme binding"/>
    <property type="evidence" value="ECO:0007669"/>
    <property type="project" value="InterPro"/>
</dbReference>
<keyword evidence="10 11" id="KW-0472">Membrane</keyword>
<dbReference type="EMBL" id="JBANQN010000008">
    <property type="protein sequence ID" value="KAK6782899.1"/>
    <property type="molecule type" value="Genomic_DNA"/>
</dbReference>
<evidence type="ECO:0000256" key="6">
    <source>
        <dbReference type="ARBA" id="ARBA00022989"/>
    </source>
</evidence>
<dbReference type="SUPFAM" id="SSF48264">
    <property type="entry name" value="Cytochrome P450"/>
    <property type="match status" value="1"/>
</dbReference>
<evidence type="ECO:0000256" key="3">
    <source>
        <dbReference type="ARBA" id="ARBA00022617"/>
    </source>
</evidence>
<comment type="caution">
    <text evidence="12">The sequence shown here is derived from an EMBL/GenBank/DDBJ whole genome shotgun (WGS) entry which is preliminary data.</text>
</comment>
<dbReference type="AlphaFoldDB" id="A0AAN8TAE1"/>
<keyword evidence="3" id="KW-0349">Heme</keyword>
<dbReference type="Proteomes" id="UP001371456">
    <property type="component" value="Unassembled WGS sequence"/>
</dbReference>
<feature type="transmembrane region" description="Helical" evidence="11">
    <location>
        <begin position="6"/>
        <end position="24"/>
    </location>
</feature>
<name>A0AAN8TAE1_SOLBU</name>
<comment type="similarity">
    <text evidence="2">Belongs to the cytochrome P450 family.</text>
</comment>
<comment type="subcellular location">
    <subcellularLocation>
        <location evidence="1">Membrane</location>
    </subcellularLocation>
</comment>
<keyword evidence="6 11" id="KW-1133">Transmembrane helix</keyword>
<keyword evidence="13" id="KW-1185">Reference proteome</keyword>
<dbReference type="GO" id="GO:0016705">
    <property type="term" value="F:oxidoreductase activity, acting on paired donors, with incorporation or reduction of molecular oxygen"/>
    <property type="evidence" value="ECO:0007669"/>
    <property type="project" value="InterPro"/>
</dbReference>
<evidence type="ECO:0000256" key="5">
    <source>
        <dbReference type="ARBA" id="ARBA00022723"/>
    </source>
</evidence>
<dbReference type="Pfam" id="PF00067">
    <property type="entry name" value="p450"/>
    <property type="match status" value="1"/>
</dbReference>
<dbReference type="InterPro" id="IPR001128">
    <property type="entry name" value="Cyt_P450"/>
</dbReference>
<evidence type="ECO:0000256" key="2">
    <source>
        <dbReference type="ARBA" id="ARBA00010617"/>
    </source>
</evidence>
<evidence type="ECO:0000256" key="11">
    <source>
        <dbReference type="SAM" id="Phobius"/>
    </source>
</evidence>
<dbReference type="PANTHER" id="PTHR47955">
    <property type="entry name" value="CYTOCHROME P450 FAMILY 71 PROTEIN"/>
    <property type="match status" value="1"/>
</dbReference>
<reference evidence="12 13" key="1">
    <citation type="submission" date="2024-02" db="EMBL/GenBank/DDBJ databases">
        <title>de novo genome assembly of Solanum bulbocastanum strain 11H21.</title>
        <authorList>
            <person name="Hosaka A.J."/>
        </authorList>
    </citation>
    <scope>NUCLEOTIDE SEQUENCE [LARGE SCALE GENOMIC DNA]</scope>
    <source>
        <tissue evidence="12">Young leaves</tissue>
    </source>
</reference>
<keyword evidence="7" id="KW-0560">Oxidoreductase</keyword>
<evidence type="ECO:0000313" key="13">
    <source>
        <dbReference type="Proteomes" id="UP001371456"/>
    </source>
</evidence>
<sequence>MEILHFHFNLIPILLVFFILFLLVRKWKEMNQRLLPPGPWKLPLIGSLHHLIGALPHHVLRNLSKKYGPLMYLKLGEIDAVVVSSPHMAKQVLKVHDLCFAARSELMASDIVFYSQKEIAFARYGDY</sequence>
<keyword evidence="4 11" id="KW-0812">Transmembrane</keyword>
<evidence type="ECO:0000256" key="8">
    <source>
        <dbReference type="ARBA" id="ARBA00023004"/>
    </source>
</evidence>
<dbReference type="GO" id="GO:0004497">
    <property type="term" value="F:monooxygenase activity"/>
    <property type="evidence" value="ECO:0007669"/>
    <property type="project" value="UniProtKB-KW"/>
</dbReference>
<evidence type="ECO:0000313" key="12">
    <source>
        <dbReference type="EMBL" id="KAK6782899.1"/>
    </source>
</evidence>
<evidence type="ECO:0000256" key="1">
    <source>
        <dbReference type="ARBA" id="ARBA00004370"/>
    </source>
</evidence>
<organism evidence="12 13">
    <name type="scientific">Solanum bulbocastanum</name>
    <name type="common">Wild potato</name>
    <dbReference type="NCBI Taxonomy" id="147425"/>
    <lineage>
        <taxon>Eukaryota</taxon>
        <taxon>Viridiplantae</taxon>
        <taxon>Streptophyta</taxon>
        <taxon>Embryophyta</taxon>
        <taxon>Tracheophyta</taxon>
        <taxon>Spermatophyta</taxon>
        <taxon>Magnoliopsida</taxon>
        <taxon>eudicotyledons</taxon>
        <taxon>Gunneridae</taxon>
        <taxon>Pentapetalae</taxon>
        <taxon>asterids</taxon>
        <taxon>lamiids</taxon>
        <taxon>Solanales</taxon>
        <taxon>Solanaceae</taxon>
        <taxon>Solanoideae</taxon>
        <taxon>Solaneae</taxon>
        <taxon>Solanum</taxon>
    </lineage>
</organism>
<protein>
    <submittedName>
        <fullName evidence="12">Uncharacterized protein</fullName>
    </submittedName>
</protein>
<dbReference type="PANTHER" id="PTHR47955:SF9">
    <property type="entry name" value="PREMNASPIRODIENE OXYGENASE-LIKE"/>
    <property type="match status" value="1"/>
</dbReference>
<proteinExistence type="inferred from homology"/>
<dbReference type="Gene3D" id="1.10.630.10">
    <property type="entry name" value="Cytochrome P450"/>
    <property type="match status" value="1"/>
</dbReference>
<evidence type="ECO:0000256" key="7">
    <source>
        <dbReference type="ARBA" id="ARBA00023002"/>
    </source>
</evidence>
<keyword evidence="8" id="KW-0408">Iron</keyword>
<evidence type="ECO:0000256" key="4">
    <source>
        <dbReference type="ARBA" id="ARBA00022692"/>
    </source>
</evidence>
<evidence type="ECO:0000256" key="9">
    <source>
        <dbReference type="ARBA" id="ARBA00023033"/>
    </source>
</evidence>